<feature type="signal peptide" evidence="1">
    <location>
        <begin position="1"/>
        <end position="20"/>
    </location>
</feature>
<reference evidence="2 3" key="1">
    <citation type="submission" date="2017-05" db="EMBL/GenBank/DDBJ databases">
        <authorList>
            <person name="Varghese N."/>
            <person name="Submissions S."/>
        </authorList>
    </citation>
    <scope>NUCLEOTIDE SEQUENCE [LARGE SCALE GENOMIC DNA]</scope>
    <source>
        <strain evidence="2 3">DSM 21985</strain>
    </source>
</reference>
<protein>
    <recommendedName>
        <fullName evidence="4">SusD family protein</fullName>
    </recommendedName>
</protein>
<proteinExistence type="predicted"/>
<sequence>MDFIMKLNKTLLALVVLVFAAVSCEDYVQNVDDPINLVPEENLVAEDQVQFLMDGVTGRFHITHDALTVIAVGLSDAFVFDRNVPNATFPTFEEIDLGEIPIDNNSVDGPYTNLGQARYLADNLLSKVEQIEFSDADLETAALFNGNLYAGLTRAAYASYFGLNPTQGGSPVDNSDFIPSAQLYDQAVTHLETALANASSDYETRLVNSLIGRIYIYQNEHSAAQPYLEAGLQPGDDAFASQHSLESQNAFYTQAGASRTQYSVASRFADYIADNAEEANRLEIEEVVLESGFSYWRSTKGPETPINIITWQENNLMLAEVELEGGTLTGSLDALGLVNEVRASHDISPLASIDMETLFVERDKELMQTGNRVIDQRRTGNWHLGAGTWQYFPVTQSERNGNPNCCTGE</sequence>
<dbReference type="InterPro" id="IPR011990">
    <property type="entry name" value="TPR-like_helical_dom_sf"/>
</dbReference>
<evidence type="ECO:0000313" key="2">
    <source>
        <dbReference type="EMBL" id="SMO91049.1"/>
    </source>
</evidence>
<keyword evidence="1" id="KW-0732">Signal</keyword>
<dbReference type="SUPFAM" id="SSF48452">
    <property type="entry name" value="TPR-like"/>
    <property type="match status" value="1"/>
</dbReference>
<gene>
    <name evidence="2" type="ORF">SAMN06265219_11529</name>
</gene>
<accession>A0A521F4G5</accession>
<evidence type="ECO:0008006" key="4">
    <source>
        <dbReference type="Google" id="ProtNLM"/>
    </source>
</evidence>
<organism evidence="2 3">
    <name type="scientific">Gracilimonas mengyeensis</name>
    <dbReference type="NCBI Taxonomy" id="1302730"/>
    <lineage>
        <taxon>Bacteria</taxon>
        <taxon>Pseudomonadati</taxon>
        <taxon>Balneolota</taxon>
        <taxon>Balneolia</taxon>
        <taxon>Balneolales</taxon>
        <taxon>Balneolaceae</taxon>
        <taxon>Gracilimonas</taxon>
    </lineage>
</organism>
<feature type="chain" id="PRO_5022037639" description="SusD family protein" evidence="1">
    <location>
        <begin position="21"/>
        <end position="409"/>
    </location>
</feature>
<evidence type="ECO:0000313" key="3">
    <source>
        <dbReference type="Proteomes" id="UP000317557"/>
    </source>
</evidence>
<dbReference type="EMBL" id="FXTP01000015">
    <property type="protein sequence ID" value="SMO91049.1"/>
    <property type="molecule type" value="Genomic_DNA"/>
</dbReference>
<keyword evidence="3" id="KW-1185">Reference proteome</keyword>
<evidence type="ECO:0000256" key="1">
    <source>
        <dbReference type="SAM" id="SignalP"/>
    </source>
</evidence>
<dbReference type="Proteomes" id="UP000317557">
    <property type="component" value="Unassembled WGS sequence"/>
</dbReference>
<name>A0A521F4G5_9BACT</name>
<dbReference type="PROSITE" id="PS51257">
    <property type="entry name" value="PROKAR_LIPOPROTEIN"/>
    <property type="match status" value="1"/>
</dbReference>
<dbReference type="AlphaFoldDB" id="A0A521F4G5"/>
<dbReference type="Gene3D" id="1.25.40.390">
    <property type="match status" value="1"/>
</dbReference>